<evidence type="ECO:0000256" key="3">
    <source>
        <dbReference type="ARBA" id="ARBA00023274"/>
    </source>
</evidence>
<keyword evidence="3" id="KW-0687">Ribonucleoprotein</keyword>
<dbReference type="SMART" id="SM01405">
    <property type="entry name" value="Ribosomal_S6e"/>
    <property type="match status" value="1"/>
</dbReference>
<feature type="region of interest" description="Disordered" evidence="6">
    <location>
        <begin position="64"/>
        <end position="91"/>
    </location>
</feature>
<reference evidence="7" key="1">
    <citation type="journal article" date="2013" name="J. Virol.">
        <title>Sequencing, annotation, and characterization of the influenza ferret infectome.</title>
        <authorList>
            <person name="Leon A.J."/>
            <person name="Banner D."/>
            <person name="Xu L."/>
            <person name="Ran L."/>
            <person name="Peng Z."/>
            <person name="Yi K."/>
            <person name="Chen C."/>
            <person name="Xu F."/>
            <person name="Huang J."/>
            <person name="Zhao Z."/>
            <person name="Lin Z."/>
            <person name="Huang S.H."/>
            <person name="Fang Y."/>
            <person name="Kelvin A.A."/>
            <person name="Ross T.M."/>
            <person name="Farooqui A."/>
            <person name="Kelvin D.J."/>
        </authorList>
    </citation>
    <scope>NUCLEOTIDE SEQUENCE</scope>
    <source>
        <tissue evidence="7">Lungs</tissue>
    </source>
</reference>
<evidence type="ECO:0000313" key="7">
    <source>
        <dbReference type="EMBL" id="AES05875.1"/>
    </source>
</evidence>
<evidence type="ECO:0000256" key="5">
    <source>
        <dbReference type="ARBA" id="ARBA00035403"/>
    </source>
</evidence>
<proteinExistence type="evidence at transcript level"/>
<dbReference type="GO" id="GO:0005840">
    <property type="term" value="C:ribosome"/>
    <property type="evidence" value="ECO:0007669"/>
    <property type="project" value="UniProtKB-KW"/>
</dbReference>
<accession>G9KLU6</accession>
<keyword evidence="2 7" id="KW-0689">Ribosomal protein</keyword>
<evidence type="ECO:0000256" key="4">
    <source>
        <dbReference type="ARBA" id="ARBA00035278"/>
    </source>
</evidence>
<evidence type="ECO:0000256" key="2">
    <source>
        <dbReference type="ARBA" id="ARBA00022980"/>
    </source>
</evidence>
<feature type="non-terminal residue" evidence="7">
    <location>
        <position position="91"/>
    </location>
</feature>
<dbReference type="InterPro" id="IPR001377">
    <property type="entry name" value="Ribosomal_eS6"/>
</dbReference>
<dbReference type="GO" id="GO:0003735">
    <property type="term" value="F:structural constituent of ribosome"/>
    <property type="evidence" value="ECO:0007669"/>
    <property type="project" value="InterPro"/>
</dbReference>
<sequence length="91" mass="10371">MEGYMFQISGGNVKQHFPKKQHVLTQGCVCVLLSKEHSCYRPRRTGERKCQSQCFQFGHCSKKRKKKGKKDNPGLTDTTVSRCPGPKRASR</sequence>
<protein>
    <recommendedName>
        <fullName evidence="4">Small ribosomal subunit protein eS6</fullName>
    </recommendedName>
    <alternativeName>
        <fullName evidence="5">40S ribosomal protein S6</fullName>
    </alternativeName>
</protein>
<organism evidence="7">
    <name type="scientific">Mustela putorius furo</name>
    <name type="common">European domestic ferret</name>
    <name type="synonym">Mustela furo</name>
    <dbReference type="NCBI Taxonomy" id="9669"/>
    <lineage>
        <taxon>Eukaryota</taxon>
        <taxon>Metazoa</taxon>
        <taxon>Chordata</taxon>
        <taxon>Craniata</taxon>
        <taxon>Vertebrata</taxon>
        <taxon>Euteleostomi</taxon>
        <taxon>Mammalia</taxon>
        <taxon>Eutheria</taxon>
        <taxon>Laurasiatheria</taxon>
        <taxon>Carnivora</taxon>
        <taxon>Caniformia</taxon>
        <taxon>Musteloidea</taxon>
        <taxon>Mustelidae</taxon>
        <taxon>Mustelinae</taxon>
        <taxon>Mustela</taxon>
    </lineage>
</organism>
<evidence type="ECO:0000256" key="6">
    <source>
        <dbReference type="SAM" id="MobiDB-lite"/>
    </source>
</evidence>
<dbReference type="GO" id="GO:0006412">
    <property type="term" value="P:translation"/>
    <property type="evidence" value="ECO:0007669"/>
    <property type="project" value="InterPro"/>
</dbReference>
<dbReference type="AlphaFoldDB" id="G9KLU6"/>
<dbReference type="EMBL" id="JP017277">
    <property type="protein sequence ID" value="AES05875.1"/>
    <property type="molecule type" value="mRNA"/>
</dbReference>
<dbReference type="PANTHER" id="PTHR11502">
    <property type="entry name" value="40S RIBOSOMAL PROTEIN S6"/>
    <property type="match status" value="1"/>
</dbReference>
<dbReference type="GO" id="GO:1990904">
    <property type="term" value="C:ribonucleoprotein complex"/>
    <property type="evidence" value="ECO:0007669"/>
    <property type="project" value="UniProtKB-KW"/>
</dbReference>
<dbReference type="Pfam" id="PF01092">
    <property type="entry name" value="Ribosomal_S6e"/>
    <property type="match status" value="1"/>
</dbReference>
<comment type="similarity">
    <text evidence="1">Belongs to the eukaryotic ribosomal protein eS6 family.</text>
</comment>
<feature type="non-terminal residue" evidence="7">
    <location>
        <position position="1"/>
    </location>
</feature>
<name>G9KLU6_MUSPF</name>
<evidence type="ECO:0000256" key="1">
    <source>
        <dbReference type="ARBA" id="ARBA00009312"/>
    </source>
</evidence>